<keyword evidence="1" id="KW-1133">Transmembrane helix</keyword>
<name>A0A8W8IIM4_MAGGI</name>
<dbReference type="CDD" id="cd00637">
    <property type="entry name" value="7tm_classA_rhodopsin-like"/>
    <property type="match status" value="1"/>
</dbReference>
<dbReference type="SUPFAM" id="SSF81321">
    <property type="entry name" value="Family A G protein-coupled receptor-like"/>
    <property type="match status" value="1"/>
</dbReference>
<reference evidence="2" key="1">
    <citation type="submission" date="2022-08" db="UniProtKB">
        <authorList>
            <consortium name="EnsemblMetazoa"/>
        </authorList>
    </citation>
    <scope>IDENTIFICATION</scope>
    <source>
        <strain evidence="2">05x7-T-G4-1.051#20</strain>
    </source>
</reference>
<protein>
    <recommendedName>
        <fullName evidence="4">G-protein coupled receptors family 1 profile domain-containing protein</fullName>
    </recommendedName>
</protein>
<dbReference type="AlphaFoldDB" id="A0A8W8IIM4"/>
<evidence type="ECO:0008006" key="4">
    <source>
        <dbReference type="Google" id="ProtNLM"/>
    </source>
</evidence>
<dbReference type="Proteomes" id="UP000005408">
    <property type="component" value="Unassembled WGS sequence"/>
</dbReference>
<organism evidence="2 3">
    <name type="scientific">Magallana gigas</name>
    <name type="common">Pacific oyster</name>
    <name type="synonym">Crassostrea gigas</name>
    <dbReference type="NCBI Taxonomy" id="29159"/>
    <lineage>
        <taxon>Eukaryota</taxon>
        <taxon>Metazoa</taxon>
        <taxon>Spiralia</taxon>
        <taxon>Lophotrochozoa</taxon>
        <taxon>Mollusca</taxon>
        <taxon>Bivalvia</taxon>
        <taxon>Autobranchia</taxon>
        <taxon>Pteriomorphia</taxon>
        <taxon>Ostreida</taxon>
        <taxon>Ostreoidea</taxon>
        <taxon>Ostreidae</taxon>
        <taxon>Magallana</taxon>
    </lineage>
</organism>
<proteinExistence type="predicted"/>
<keyword evidence="1" id="KW-0812">Transmembrane</keyword>
<feature type="transmembrane region" description="Helical" evidence="1">
    <location>
        <begin position="149"/>
        <end position="173"/>
    </location>
</feature>
<sequence>MGQFSLSTRPKIFPEKDASSSRFLLLWTYVQAYCSTEEHLECILESGDHIEHKDKGKNNVDGMKYKRKMSLNMEVKFPDKKNKNSSEENITPIKDIDDHDVESTFKPTKRRRQNIETSAKADPVSRKKDAIQNIPLRTAFRKHSISIHLMFFVMFIIMFVSYIPSLTIALILYNDHKPDNLWVSEGQNALDVNVSFIFQTSFLLSSAINPYIYSLFDRKF</sequence>
<keyword evidence="3" id="KW-1185">Reference proteome</keyword>
<evidence type="ECO:0000313" key="3">
    <source>
        <dbReference type="Proteomes" id="UP000005408"/>
    </source>
</evidence>
<evidence type="ECO:0000256" key="1">
    <source>
        <dbReference type="SAM" id="Phobius"/>
    </source>
</evidence>
<accession>A0A8W8IIM4</accession>
<dbReference type="Gene3D" id="1.20.1070.10">
    <property type="entry name" value="Rhodopsin 7-helix transmembrane proteins"/>
    <property type="match status" value="1"/>
</dbReference>
<evidence type="ECO:0000313" key="2">
    <source>
        <dbReference type="EnsemblMetazoa" id="G14276.1:cds"/>
    </source>
</evidence>
<keyword evidence="1" id="KW-0472">Membrane</keyword>
<dbReference type="EnsemblMetazoa" id="G14276.1">
    <property type="protein sequence ID" value="G14276.1:cds"/>
    <property type="gene ID" value="G14276"/>
</dbReference>
<feature type="transmembrane region" description="Helical" evidence="1">
    <location>
        <begin position="193"/>
        <end position="216"/>
    </location>
</feature>